<organism evidence="1 2">
    <name type="scientific">Bradyrhizobium forestalis</name>
    <dbReference type="NCBI Taxonomy" id="1419263"/>
    <lineage>
        <taxon>Bacteria</taxon>
        <taxon>Pseudomonadati</taxon>
        <taxon>Pseudomonadota</taxon>
        <taxon>Alphaproteobacteria</taxon>
        <taxon>Hyphomicrobiales</taxon>
        <taxon>Nitrobacteraceae</taxon>
        <taxon>Bradyrhizobium</taxon>
    </lineage>
</organism>
<evidence type="ECO:0000313" key="1">
    <source>
        <dbReference type="EMBL" id="PJG50931.1"/>
    </source>
</evidence>
<dbReference type="Proteomes" id="UP000231194">
    <property type="component" value="Unassembled WGS sequence"/>
</dbReference>
<evidence type="ECO:0000313" key="2">
    <source>
        <dbReference type="Proteomes" id="UP000231194"/>
    </source>
</evidence>
<sequence>MPVAGMLALTEQLGFHEAIASPDDCPRAAFQYVSGRFFRRITPAGLPIETIDEKNRELLLGTIEQFRHRNVLEGKQNIVGLKRHRPALFGAGLQADHSAIQRVDS</sequence>
<name>A0A2M8QZD0_9BRAD</name>
<gene>
    <name evidence="1" type="ORF">CVM73_33710</name>
</gene>
<comment type="caution">
    <text evidence="1">The sequence shown here is derived from an EMBL/GenBank/DDBJ whole genome shotgun (WGS) entry which is preliminary data.</text>
</comment>
<keyword evidence="2" id="KW-1185">Reference proteome</keyword>
<dbReference type="AlphaFoldDB" id="A0A2M8QZD0"/>
<proteinExistence type="predicted"/>
<reference evidence="1 2" key="1">
    <citation type="submission" date="2017-11" db="EMBL/GenBank/DDBJ databases">
        <title>Bradyrhizobium forestalis sp. nov., an efficient nitrogen-fixing bacterium isolated from nodules of forest legume species in the Amazon.</title>
        <authorList>
            <person name="Costa E.M."/>
            <person name="Guimaraes A."/>
            <person name="Carvalho T.S."/>
            <person name="Rodrigues T.L."/>
            <person name="Ribeiro P.R.A."/>
            <person name="Lebbe L."/>
            <person name="Willems A."/>
            <person name="Moreira F.M.S."/>
        </authorList>
    </citation>
    <scope>NUCLEOTIDE SEQUENCE [LARGE SCALE GENOMIC DNA]</scope>
    <source>
        <strain evidence="1 2">INPA54B</strain>
    </source>
</reference>
<protein>
    <submittedName>
        <fullName evidence="1">Uncharacterized protein</fullName>
    </submittedName>
</protein>
<dbReference type="EMBL" id="PGVG01000046">
    <property type="protein sequence ID" value="PJG50931.1"/>
    <property type="molecule type" value="Genomic_DNA"/>
</dbReference>
<accession>A0A2M8QZD0</accession>